<feature type="domain" description="AAA+ ATPase" evidence="1">
    <location>
        <begin position="523"/>
        <end position="650"/>
    </location>
</feature>
<reference evidence="2" key="1">
    <citation type="submission" date="2023-06" db="EMBL/GenBank/DDBJ databases">
        <title>Robiginitalea aurantiacus sp. nov. and Algoriphagus sediminis sp. nov., isolated from coastal sediment.</title>
        <authorList>
            <person name="Zhou Z.Y."/>
            <person name="An J."/>
            <person name="Jia Y.W."/>
            <person name="Du Z.J."/>
        </authorList>
    </citation>
    <scope>NUCLEOTIDE SEQUENCE</scope>
    <source>
        <strain evidence="2">C2-7</strain>
    </source>
</reference>
<dbReference type="InterPro" id="IPR003593">
    <property type="entry name" value="AAA+_ATPase"/>
</dbReference>
<dbReference type="SMART" id="SM00382">
    <property type="entry name" value="AAA"/>
    <property type="match status" value="1"/>
</dbReference>
<dbReference type="RefSeq" id="WP_289998822.1">
    <property type="nucleotide sequence ID" value="NZ_JAUEPH010000002.1"/>
</dbReference>
<dbReference type="InterPro" id="IPR027417">
    <property type="entry name" value="P-loop_NTPase"/>
</dbReference>
<comment type="caution">
    <text evidence="2">The sequence shown here is derived from an EMBL/GenBank/DDBJ whole genome shotgun (WGS) entry which is preliminary data.</text>
</comment>
<evidence type="ECO:0000259" key="1">
    <source>
        <dbReference type="SMART" id="SM00382"/>
    </source>
</evidence>
<keyword evidence="3" id="KW-1185">Reference proteome</keyword>
<organism evidence="2 3">
    <name type="scientific">Algoriphagus sediminis</name>
    <dbReference type="NCBI Taxonomy" id="3057113"/>
    <lineage>
        <taxon>Bacteria</taxon>
        <taxon>Pseudomonadati</taxon>
        <taxon>Bacteroidota</taxon>
        <taxon>Cytophagia</taxon>
        <taxon>Cytophagales</taxon>
        <taxon>Cyclobacteriaceae</taxon>
        <taxon>Algoriphagus</taxon>
    </lineage>
</organism>
<dbReference type="Proteomes" id="UP001171916">
    <property type="component" value="Unassembled WGS sequence"/>
</dbReference>
<proteinExistence type="predicted"/>
<name>A0ABT7Y9S4_9BACT</name>
<dbReference type="EMBL" id="JAUEPH010000002">
    <property type="protein sequence ID" value="MDN3203258.1"/>
    <property type="molecule type" value="Genomic_DNA"/>
</dbReference>
<sequence length="815" mass="95201">MERYPFAFARKRLSLTPIINLMVKIQDIREPAVPQVKDSLTEFQKSLESMVETLDSWEKPLSDFLTSQSKKLTDQYQEEAEKYFPKKETEEEIPSLEGYLWDYFLPEKFKDLLLLFRDCLLQEKISEHLLAEKKIKSAKIDDLNEKSKHLLKEALLAVQKEMTGEIQVLKTKEGALDRKFEDVLHLKNPWGVYKAQFKTLNKQMDEIIRTNDLMKETIMTFSLIRSNLERMGFEIRRQNRAFLQKARESEELISQLEQSGEIDKALKWLEDVLEDLLTFEGKQDHQVRVLEDWLESLKSFSVPTGSLDGALVTKNIDFKKTTTKWLDYFILPDIIELWEDQESMISRIKHVISQIRGSLTIAKQSEGIQSFKADHQAVSKLMEGIRENSTRANNLLIHIDDTIKKDFYATSVYQDKEFLKVPLQTSFGTINNRNKNLGQRIKRTWQSFLQLLGRKYRETKEKSAHEKLEIAMQVIENRTHDIHPDHYHTLFLTKNFVGDLFLVPRKEVEDQLDQVVVQWKSGKSRSILLTGAPLCGKSTMAEHLSKVSFQKNTILLSPETDLVVEGRKFRTSYSLKEAFDFIKRSLQNTSPLILVDDLNLWRDQKTSLLQNVKELMNFISTHGKRTLVLATLPEIMVRHLDTRLQFSASFTNYFNLDTANIDEIYKAIMLRHGASHKSLQNTSDQEFTDREINRKIVALSKKFDHNIGAVLQAWTFITDVKDEETILIEDRNIQLNDFLSTTEQIILKHCLLFGFGTELEFKSFFPDRFETEFKPVIRKLLNIHVLARDERGRLVVEDLLKQDVYTLLKYNEILQ</sequence>
<evidence type="ECO:0000313" key="3">
    <source>
        <dbReference type="Proteomes" id="UP001171916"/>
    </source>
</evidence>
<gene>
    <name evidence="2" type="ORF">QVH07_03830</name>
</gene>
<evidence type="ECO:0000313" key="2">
    <source>
        <dbReference type="EMBL" id="MDN3203258.1"/>
    </source>
</evidence>
<dbReference type="Gene3D" id="3.40.50.300">
    <property type="entry name" value="P-loop containing nucleotide triphosphate hydrolases"/>
    <property type="match status" value="1"/>
</dbReference>
<accession>A0ABT7Y9S4</accession>
<protein>
    <recommendedName>
        <fullName evidence="1">AAA+ ATPase domain-containing protein</fullName>
    </recommendedName>
</protein>
<dbReference type="SUPFAM" id="SSF52540">
    <property type="entry name" value="P-loop containing nucleoside triphosphate hydrolases"/>
    <property type="match status" value="1"/>
</dbReference>